<dbReference type="SUPFAM" id="SSF53098">
    <property type="entry name" value="Ribonuclease H-like"/>
    <property type="match status" value="1"/>
</dbReference>
<dbReference type="GO" id="GO:0003676">
    <property type="term" value="F:nucleic acid binding"/>
    <property type="evidence" value="ECO:0007669"/>
    <property type="project" value="InterPro"/>
</dbReference>
<gene>
    <name evidence="2" type="ORF">GH714_019960</name>
</gene>
<proteinExistence type="predicted"/>
<dbReference type="InterPro" id="IPR001584">
    <property type="entry name" value="Integrase_cat-core"/>
</dbReference>
<dbReference type="InterPro" id="IPR012337">
    <property type="entry name" value="RNaseH-like_sf"/>
</dbReference>
<organism evidence="2 3">
    <name type="scientific">Hevea brasiliensis</name>
    <name type="common">Para rubber tree</name>
    <name type="synonym">Siphonia brasiliensis</name>
    <dbReference type="NCBI Taxonomy" id="3981"/>
    <lineage>
        <taxon>Eukaryota</taxon>
        <taxon>Viridiplantae</taxon>
        <taxon>Streptophyta</taxon>
        <taxon>Embryophyta</taxon>
        <taxon>Tracheophyta</taxon>
        <taxon>Spermatophyta</taxon>
        <taxon>Magnoliopsida</taxon>
        <taxon>eudicotyledons</taxon>
        <taxon>Gunneridae</taxon>
        <taxon>Pentapetalae</taxon>
        <taxon>rosids</taxon>
        <taxon>fabids</taxon>
        <taxon>Malpighiales</taxon>
        <taxon>Euphorbiaceae</taxon>
        <taxon>Crotonoideae</taxon>
        <taxon>Micrandreae</taxon>
        <taxon>Hevea</taxon>
    </lineage>
</organism>
<dbReference type="EMBL" id="JAAGAX010000004">
    <property type="protein sequence ID" value="KAF2317305.1"/>
    <property type="molecule type" value="Genomic_DNA"/>
</dbReference>
<accession>A0A6A6MXI4</accession>
<keyword evidence="3" id="KW-1185">Reference proteome</keyword>
<dbReference type="PANTHER" id="PTHR37984">
    <property type="entry name" value="PROTEIN CBG26694"/>
    <property type="match status" value="1"/>
</dbReference>
<dbReference type="AlphaFoldDB" id="A0A6A6MXI4"/>
<feature type="domain" description="Integrase catalytic" evidence="1">
    <location>
        <begin position="44"/>
        <end position="207"/>
    </location>
</feature>
<dbReference type="Gene3D" id="3.30.420.10">
    <property type="entry name" value="Ribonuclease H-like superfamily/Ribonuclease H"/>
    <property type="match status" value="1"/>
</dbReference>
<protein>
    <recommendedName>
        <fullName evidence="1">Integrase catalytic domain-containing protein</fullName>
    </recommendedName>
</protein>
<name>A0A6A6MXI4_HEVBR</name>
<dbReference type="Proteomes" id="UP000467840">
    <property type="component" value="Chromosome 6"/>
</dbReference>
<dbReference type="PANTHER" id="PTHR37984:SF15">
    <property type="entry name" value="INTEGRASE CATALYTIC DOMAIN-CONTAINING PROTEIN"/>
    <property type="match status" value="1"/>
</dbReference>
<evidence type="ECO:0000313" key="3">
    <source>
        <dbReference type="Proteomes" id="UP000467840"/>
    </source>
</evidence>
<sequence>MGPWNGKIDFTISPLDDFEVLIGMEFLKKARAVPVLVANCLLLMGNKPCVVPTTFSPINEKKLISALQFKKEVKCREPPFSKYGTFIPMSKYCLAEDITCAFFKYVVKYWGVPKSIVSDRDGRFARSFWAELFHLLGSRLDVSTSFHPQTDGQTERFNGLLEEYLRHFVNASEKNWASLLDVAQFYFNSLKSSTTNKSPFEIVTSQQPLVPHTLDGP</sequence>
<dbReference type="InterPro" id="IPR050951">
    <property type="entry name" value="Retrovirus_Pol_polyprotein"/>
</dbReference>
<reference evidence="2 3" key="1">
    <citation type="journal article" date="2020" name="Mol. Plant">
        <title>The Chromosome-Based Rubber Tree Genome Provides New Insights into Spurge Genome Evolution and Rubber Biosynthesis.</title>
        <authorList>
            <person name="Liu J."/>
            <person name="Shi C."/>
            <person name="Shi C.C."/>
            <person name="Li W."/>
            <person name="Zhang Q.J."/>
            <person name="Zhang Y."/>
            <person name="Li K."/>
            <person name="Lu H.F."/>
            <person name="Shi C."/>
            <person name="Zhu S.T."/>
            <person name="Xiao Z.Y."/>
            <person name="Nan H."/>
            <person name="Yue Y."/>
            <person name="Zhu X.G."/>
            <person name="Wu Y."/>
            <person name="Hong X.N."/>
            <person name="Fan G.Y."/>
            <person name="Tong Y."/>
            <person name="Zhang D."/>
            <person name="Mao C.L."/>
            <person name="Liu Y.L."/>
            <person name="Hao S.J."/>
            <person name="Liu W.Q."/>
            <person name="Lv M.Q."/>
            <person name="Zhang H.B."/>
            <person name="Liu Y."/>
            <person name="Hu-Tang G.R."/>
            <person name="Wang J.P."/>
            <person name="Wang J.H."/>
            <person name="Sun Y.H."/>
            <person name="Ni S.B."/>
            <person name="Chen W.B."/>
            <person name="Zhang X.C."/>
            <person name="Jiao Y.N."/>
            <person name="Eichler E.E."/>
            <person name="Li G.H."/>
            <person name="Liu X."/>
            <person name="Gao L.Z."/>
        </authorList>
    </citation>
    <scope>NUCLEOTIDE SEQUENCE [LARGE SCALE GENOMIC DNA]</scope>
    <source>
        <strain evidence="3">cv. GT1</strain>
        <tissue evidence="2">Leaf</tissue>
    </source>
</reference>
<dbReference type="PROSITE" id="PS50994">
    <property type="entry name" value="INTEGRASE"/>
    <property type="match status" value="1"/>
</dbReference>
<evidence type="ECO:0000259" key="1">
    <source>
        <dbReference type="PROSITE" id="PS50994"/>
    </source>
</evidence>
<comment type="caution">
    <text evidence="2">The sequence shown here is derived from an EMBL/GenBank/DDBJ whole genome shotgun (WGS) entry which is preliminary data.</text>
</comment>
<dbReference type="InterPro" id="IPR036397">
    <property type="entry name" value="RNaseH_sf"/>
</dbReference>
<evidence type="ECO:0000313" key="2">
    <source>
        <dbReference type="EMBL" id="KAF2317305.1"/>
    </source>
</evidence>
<dbReference type="GO" id="GO:0015074">
    <property type="term" value="P:DNA integration"/>
    <property type="evidence" value="ECO:0007669"/>
    <property type="project" value="InterPro"/>
</dbReference>